<organism evidence="1 2">
    <name type="scientific">Fischerella muscicola CCMEE 5323</name>
    <dbReference type="NCBI Taxonomy" id="2019572"/>
    <lineage>
        <taxon>Bacteria</taxon>
        <taxon>Bacillati</taxon>
        <taxon>Cyanobacteriota</taxon>
        <taxon>Cyanophyceae</taxon>
        <taxon>Nostocales</taxon>
        <taxon>Hapalosiphonaceae</taxon>
        <taxon>Fischerella</taxon>
    </lineage>
</organism>
<name>A0A2N6K7E0_FISMU</name>
<accession>A0A2N6K7E0</accession>
<proteinExistence type="predicted"/>
<sequence>MEEKIAISPHKYLQFGSTQECNFYLVTEVDLVNAFAIEQENSYKSYQILTYAGGSLTEVIQQTQEPAHILVICPEHYICAVESEQLGLRKLAIMAVNSTPTSWAAIAHFLNVMEATDSEAQRAFANHFFDNIEQSEYLHIIDERYQTSAKFFHLADEYEWFEQGGFLDWGQQQIVPSGELSVLPLTHGKFSPECRLEINGELAFWGYPILHSGKDFSRRTEQAYIYEQLSTLKEHAVIATVENGAIAKLQATHPSVEAAKSALEHLFTIDPHYQLIWEVGFGINTALKLWPGNNAMNEVYGAEYGAIHWGFGLTTCTQYHLDIICPHSQVLSHTGEFLIGGNSGDTTNHQQDIVRNSAIACPCISY</sequence>
<reference evidence="1 2" key="1">
    <citation type="submission" date="2017-08" db="EMBL/GenBank/DDBJ databases">
        <title>Genomes of Fischerella (Mastigocladus) sp. strains.</title>
        <authorList>
            <person name="Miller S.R."/>
        </authorList>
    </citation>
    <scope>NUCLEOTIDE SEQUENCE [LARGE SCALE GENOMIC DNA]</scope>
    <source>
        <strain evidence="1 2">CCMEE 5323</strain>
    </source>
</reference>
<gene>
    <name evidence="1" type="ORF">CEN44_03895</name>
</gene>
<dbReference type="RefSeq" id="WP_016866944.1">
    <property type="nucleotide sequence ID" value="NZ_CAWNVR010000020.1"/>
</dbReference>
<keyword evidence="2" id="KW-1185">Reference proteome</keyword>
<comment type="caution">
    <text evidence="1">The sequence shown here is derived from an EMBL/GenBank/DDBJ whole genome shotgun (WGS) entry which is preliminary data.</text>
</comment>
<protein>
    <submittedName>
        <fullName evidence="1">Uncharacterized protein</fullName>
    </submittedName>
</protein>
<dbReference type="AlphaFoldDB" id="A0A2N6K7E0"/>
<evidence type="ECO:0000313" key="1">
    <source>
        <dbReference type="EMBL" id="PLZ93175.1"/>
    </source>
</evidence>
<dbReference type="Proteomes" id="UP000235036">
    <property type="component" value="Unassembled WGS sequence"/>
</dbReference>
<evidence type="ECO:0000313" key="2">
    <source>
        <dbReference type="Proteomes" id="UP000235036"/>
    </source>
</evidence>
<dbReference type="EMBL" id="NRQW01000081">
    <property type="protein sequence ID" value="PLZ93175.1"/>
    <property type="molecule type" value="Genomic_DNA"/>
</dbReference>